<evidence type="ECO:0000313" key="1">
    <source>
        <dbReference type="EMBL" id="KAF5195084.1"/>
    </source>
</evidence>
<evidence type="ECO:0000313" key="2">
    <source>
        <dbReference type="Proteomes" id="UP000554482"/>
    </source>
</evidence>
<reference evidence="1 2" key="1">
    <citation type="submission" date="2020-06" db="EMBL/GenBank/DDBJ databases">
        <title>Transcriptomic and genomic resources for Thalictrum thalictroides and T. hernandezii: Facilitating candidate gene discovery in an emerging model plant lineage.</title>
        <authorList>
            <person name="Arias T."/>
            <person name="Riano-Pachon D.M."/>
            <person name="Di Stilio V.S."/>
        </authorList>
    </citation>
    <scope>NUCLEOTIDE SEQUENCE [LARGE SCALE GENOMIC DNA]</scope>
    <source>
        <strain evidence="2">cv. WT478/WT964</strain>
        <tissue evidence="1">Leaves</tissue>
    </source>
</reference>
<dbReference type="Proteomes" id="UP000554482">
    <property type="component" value="Unassembled WGS sequence"/>
</dbReference>
<protein>
    <submittedName>
        <fullName evidence="1">Uncharacterized protein</fullName>
    </submittedName>
</protein>
<sequence length="69" mass="7963">MTVTKTIEPEGMTETMIAMDNETESVHQHHNSIRGLWQHFVGSVINQDTLLEIVYVDSRHQRDMIVALQ</sequence>
<gene>
    <name evidence="1" type="ORF">FRX31_015330</name>
</gene>
<accession>A0A7J6WCC4</accession>
<name>A0A7J6WCC4_THATH</name>
<dbReference type="AlphaFoldDB" id="A0A7J6WCC4"/>
<proteinExistence type="predicted"/>
<organism evidence="1 2">
    <name type="scientific">Thalictrum thalictroides</name>
    <name type="common">Rue-anemone</name>
    <name type="synonym">Anemone thalictroides</name>
    <dbReference type="NCBI Taxonomy" id="46969"/>
    <lineage>
        <taxon>Eukaryota</taxon>
        <taxon>Viridiplantae</taxon>
        <taxon>Streptophyta</taxon>
        <taxon>Embryophyta</taxon>
        <taxon>Tracheophyta</taxon>
        <taxon>Spermatophyta</taxon>
        <taxon>Magnoliopsida</taxon>
        <taxon>Ranunculales</taxon>
        <taxon>Ranunculaceae</taxon>
        <taxon>Thalictroideae</taxon>
        <taxon>Thalictrum</taxon>
    </lineage>
</organism>
<comment type="caution">
    <text evidence="1">The sequence shown here is derived from an EMBL/GenBank/DDBJ whole genome shotgun (WGS) entry which is preliminary data.</text>
</comment>
<keyword evidence="2" id="KW-1185">Reference proteome</keyword>
<dbReference type="EMBL" id="JABWDY010017861">
    <property type="protein sequence ID" value="KAF5195084.1"/>
    <property type="molecule type" value="Genomic_DNA"/>
</dbReference>